<dbReference type="SUPFAM" id="SSF46785">
    <property type="entry name" value="Winged helix' DNA-binding domain"/>
    <property type="match status" value="1"/>
</dbReference>
<dbReference type="InterPro" id="IPR036388">
    <property type="entry name" value="WH-like_DNA-bd_sf"/>
</dbReference>
<dbReference type="Gene3D" id="2.60.200.20">
    <property type="match status" value="1"/>
</dbReference>
<feature type="region of interest" description="Disordered" evidence="4">
    <location>
        <begin position="391"/>
        <end position="412"/>
    </location>
</feature>
<feature type="compositionally biased region" description="Pro residues" evidence="4">
    <location>
        <begin position="403"/>
        <end position="412"/>
    </location>
</feature>
<feature type="compositionally biased region" description="Basic and acidic residues" evidence="4">
    <location>
        <begin position="504"/>
        <end position="518"/>
    </location>
</feature>
<feature type="region of interest" description="Disordered" evidence="4">
    <location>
        <begin position="1011"/>
        <end position="1035"/>
    </location>
</feature>
<sequence>MTHGLSQPHTSLSYSIPHSHTNNHDQLPEIPTQPLISPSGVKPFHPSSAEAGPSRPRSISPRNPTKWINDTFSNTGPSVDTGVGMRVREMNGDHVDEKIKLNDMGNQDVPISGEGNGVGVTETESRPWPVSLTRMEPDPALIEPGQAYYKLQFGLEEDGFTYYIQKEDVMIGRRCARPVQKLSTPLEYESAPPQQMGAVEDSVNIVHESGLGINLPTFAADAKVKEELEHVVSSNESVEDIQHGLKIKQELSLHTPFDAVSPKAANPLNEVLVGNTLQSGQEPQPQSQPQLIESEHFPDIPLEENFGPPPPATPDPETIHQVDIDLGREKRVSRNHARLYWCQDHAQFCMDVYGRQGAWFDGRYRFKGSHVPLAHGVTINMGGRQFQFLLPPSPDTPEYFPSPADPHPPPHYYPEAYDTRLWVPGAGVPFGAFSAPDGYGLGLHGEPPSSSGSGSNSDWGLSTSSSSEDSGSQSGDEDEEGESEIEEPPDKPPPKVKLRIARAKLKDDGDSPDDDPKYRKQNGVKGKAVPAGTGKGKGKGGKKMEEEEQPVVAGKGKKGGKKVEKEEERSSPEKKPAAKKPAKKGKLAELQTAAADSPATTDGSSSTSLPPQAKIEDTFKSVSTIPRPPLPSDTSNPSLQRVNPRPVIPPPEIQRPFLMTSLPETPGRPGHIIVNVPIPPSGSGPRPAPGPLYGLDGKYFIGPSPIKPPDTYAGIIYKALLHLPRGRGTLGEICNWIAGEWEWYRLNVDTEWQNSIRHNLSLSDVFVRVPRIPTDDPESKGSVWIIDAKKGPAFEARQQRDGSKGAGGSANGDDRIKGVDSKKQRERRQIEIENERNRRQWELQQAQAQAQRNRQSQIQTQSQSQNSTSNQIPRKPGSMPTSHTSTAPVRPPPPRPPKPTTVMVDVQPITPALRSRNMGQAKDSRGQPMPFVFDGTTLTLDPGVFGQIEDKVLNQLRGLGPNVAIGVLSTWLDNKYRADAAKAPPLPKTAAAKQNLNSTLASRVAAVTPRPPQRVLTGTGNKGPENKSLQRLPIGPAPPGASVVQVIKLIADVSQAKQKIDIIGENVHALFEYIKRVGKDLDLTVAGKIWQTGELPLGFGTSTGASNTARVNSTHTGNSIGVNDSKSVNKTAISTSTSTPGTVSSIATTSTSTQITATPVLSSKVGVSTNIAKTTVQTSNPTLQTVRPPPSTPHVGPPPTSTSHTVQPSISAPLVKSHTPTPLTVAKGPVSTTHVISNGSEKGGDTGTTIVGEKRKAEDEVNGDAKKTRLGLDTDVGT</sequence>
<reference evidence="7 8" key="1">
    <citation type="submission" date="2016-06" db="EMBL/GenBank/DDBJ databases">
        <title>Evolution of pathogenesis and genome organization in the Tremellales.</title>
        <authorList>
            <person name="Cuomo C."/>
            <person name="Litvintseva A."/>
            <person name="Heitman J."/>
            <person name="Chen Y."/>
            <person name="Sun S."/>
            <person name="Springer D."/>
            <person name="Dromer F."/>
            <person name="Young S."/>
            <person name="Zeng Q."/>
            <person name="Chapman S."/>
            <person name="Gujja S."/>
            <person name="Saif S."/>
            <person name="Birren B."/>
        </authorList>
    </citation>
    <scope>NUCLEOTIDE SEQUENCE [LARGE SCALE GENOMIC DNA]</scope>
    <source>
        <strain evidence="7 8">ATCC 28783</strain>
    </source>
</reference>
<feature type="compositionally biased region" description="Basic and acidic residues" evidence="4">
    <location>
        <begin position="791"/>
        <end position="803"/>
    </location>
</feature>
<dbReference type="PRINTS" id="PR00053">
    <property type="entry name" value="FORKHEAD"/>
</dbReference>
<dbReference type="Pfam" id="PF00250">
    <property type="entry name" value="Forkhead"/>
    <property type="match status" value="1"/>
</dbReference>
<dbReference type="InterPro" id="IPR000253">
    <property type="entry name" value="FHA_dom"/>
</dbReference>
<evidence type="ECO:0000313" key="8">
    <source>
        <dbReference type="Proteomes" id="UP000289152"/>
    </source>
</evidence>
<feature type="compositionally biased region" description="Low complexity" evidence="4">
    <location>
        <begin position="844"/>
        <end position="872"/>
    </location>
</feature>
<dbReference type="Gene3D" id="1.10.10.10">
    <property type="entry name" value="Winged helix-like DNA-binding domain superfamily/Winged helix DNA-binding domain"/>
    <property type="match status" value="1"/>
</dbReference>
<evidence type="ECO:0000256" key="2">
    <source>
        <dbReference type="ARBA" id="ARBA00023242"/>
    </source>
</evidence>
<keyword evidence="8" id="KW-1185">Reference proteome</keyword>
<evidence type="ECO:0000256" key="4">
    <source>
        <dbReference type="SAM" id="MobiDB-lite"/>
    </source>
</evidence>
<feature type="compositionally biased region" description="Polar residues" evidence="4">
    <location>
        <begin position="66"/>
        <end position="78"/>
    </location>
</feature>
<dbReference type="InterPro" id="IPR008984">
    <property type="entry name" value="SMAD_FHA_dom_sf"/>
</dbReference>
<accession>A0A4Q1BTU8</accession>
<feature type="compositionally biased region" description="Basic and acidic residues" evidence="4">
    <location>
        <begin position="561"/>
        <end position="576"/>
    </location>
</feature>
<feature type="compositionally biased region" description="Low complexity" evidence="4">
    <location>
        <begin position="523"/>
        <end position="532"/>
    </location>
</feature>
<keyword evidence="1 3" id="KW-0238">DNA-binding</keyword>
<feature type="compositionally biased region" description="Basic and acidic residues" evidence="4">
    <location>
        <begin position="812"/>
        <end position="841"/>
    </location>
</feature>
<feature type="region of interest" description="Disordered" evidence="4">
    <location>
        <begin position="1"/>
        <end position="82"/>
    </location>
</feature>
<feature type="compositionally biased region" description="Pro residues" evidence="4">
    <location>
        <begin position="889"/>
        <end position="899"/>
    </location>
</feature>
<feature type="compositionally biased region" description="Pro residues" evidence="4">
    <location>
        <begin position="1187"/>
        <end position="1200"/>
    </location>
</feature>
<protein>
    <recommendedName>
        <fullName evidence="9">Fork-head domain-containing protein</fullName>
    </recommendedName>
</protein>
<feature type="region of interest" description="Disordered" evidence="4">
    <location>
        <begin position="1177"/>
        <end position="1278"/>
    </location>
</feature>
<name>A0A4Q1BTU8_TREME</name>
<feature type="compositionally biased region" description="Basic residues" evidence="4">
    <location>
        <begin position="494"/>
        <end position="503"/>
    </location>
</feature>
<keyword evidence="2 3" id="KW-0539">Nucleus</keyword>
<dbReference type="SUPFAM" id="SSF49879">
    <property type="entry name" value="SMAD/FHA domain"/>
    <property type="match status" value="1"/>
</dbReference>
<feature type="DNA-binding region" description="Fork-head" evidence="3">
    <location>
        <begin position="707"/>
        <end position="804"/>
    </location>
</feature>
<dbReference type="GO" id="GO:0000981">
    <property type="term" value="F:DNA-binding transcription factor activity, RNA polymerase II-specific"/>
    <property type="evidence" value="ECO:0007669"/>
    <property type="project" value="TreeGrafter"/>
</dbReference>
<dbReference type="AlphaFoldDB" id="A0A4Q1BTU8"/>
<feature type="compositionally biased region" description="Polar residues" evidence="4">
    <location>
        <begin position="632"/>
        <end position="641"/>
    </location>
</feature>
<feature type="region of interest" description="Disordered" evidence="4">
    <location>
        <begin position="791"/>
        <end position="901"/>
    </location>
</feature>
<feature type="domain" description="FHA" evidence="5">
    <location>
        <begin position="304"/>
        <end position="365"/>
    </location>
</feature>
<dbReference type="OrthoDB" id="5954824at2759"/>
<gene>
    <name evidence="7" type="ORF">M231_01287</name>
</gene>
<dbReference type="STRING" id="5217.A0A4Q1BTU8"/>
<dbReference type="PANTHER" id="PTHR11829">
    <property type="entry name" value="FORKHEAD BOX PROTEIN"/>
    <property type="match status" value="1"/>
</dbReference>
<organism evidence="7 8">
    <name type="scientific">Tremella mesenterica</name>
    <name type="common">Jelly fungus</name>
    <dbReference type="NCBI Taxonomy" id="5217"/>
    <lineage>
        <taxon>Eukaryota</taxon>
        <taxon>Fungi</taxon>
        <taxon>Dikarya</taxon>
        <taxon>Basidiomycota</taxon>
        <taxon>Agaricomycotina</taxon>
        <taxon>Tremellomycetes</taxon>
        <taxon>Tremellales</taxon>
        <taxon>Tremellaceae</taxon>
        <taxon>Tremella</taxon>
    </lineage>
</organism>
<feature type="region of interest" description="Disordered" evidence="4">
    <location>
        <begin position="441"/>
        <end position="653"/>
    </location>
</feature>
<feature type="compositionally biased region" description="Polar residues" evidence="4">
    <location>
        <begin position="1230"/>
        <end position="1240"/>
    </location>
</feature>
<proteinExistence type="predicted"/>
<dbReference type="InterPro" id="IPR030456">
    <property type="entry name" value="TF_fork_head_CS_2"/>
</dbReference>
<dbReference type="SMART" id="SM00339">
    <property type="entry name" value="FH"/>
    <property type="match status" value="1"/>
</dbReference>
<dbReference type="VEuPathDB" id="FungiDB:TREMEDRAFT_74012"/>
<evidence type="ECO:0000256" key="3">
    <source>
        <dbReference type="PROSITE-ProRule" id="PRU00089"/>
    </source>
</evidence>
<dbReference type="InterPro" id="IPR050211">
    <property type="entry name" value="FOX_domain-containing"/>
</dbReference>
<evidence type="ECO:0008006" key="9">
    <source>
        <dbReference type="Google" id="ProtNLM"/>
    </source>
</evidence>
<feature type="compositionally biased region" description="Acidic residues" evidence="4">
    <location>
        <begin position="475"/>
        <end position="487"/>
    </location>
</feature>
<feature type="domain" description="Fork-head" evidence="6">
    <location>
        <begin position="707"/>
        <end position="804"/>
    </location>
</feature>
<comment type="subcellular location">
    <subcellularLocation>
        <location evidence="3">Nucleus</location>
    </subcellularLocation>
</comment>
<evidence type="ECO:0000256" key="1">
    <source>
        <dbReference type="ARBA" id="ARBA00023125"/>
    </source>
</evidence>
<evidence type="ECO:0000313" key="7">
    <source>
        <dbReference type="EMBL" id="RXK41382.1"/>
    </source>
</evidence>
<dbReference type="GO" id="GO:0005634">
    <property type="term" value="C:nucleus"/>
    <property type="evidence" value="ECO:0007669"/>
    <property type="project" value="UniProtKB-SubCell"/>
</dbReference>
<dbReference type="EMBL" id="SDIL01000009">
    <property type="protein sequence ID" value="RXK41382.1"/>
    <property type="molecule type" value="Genomic_DNA"/>
</dbReference>
<dbReference type="InParanoid" id="A0A4Q1BTU8"/>
<dbReference type="PROSITE" id="PS50006">
    <property type="entry name" value="FHA_DOMAIN"/>
    <property type="match status" value="1"/>
</dbReference>
<dbReference type="PROSITE" id="PS00658">
    <property type="entry name" value="FORK_HEAD_2"/>
    <property type="match status" value="1"/>
</dbReference>
<feature type="compositionally biased region" description="Basic and acidic residues" evidence="4">
    <location>
        <begin position="1252"/>
        <end position="1272"/>
    </location>
</feature>
<feature type="compositionally biased region" description="Low complexity" evidence="4">
    <location>
        <begin position="444"/>
        <end position="474"/>
    </location>
</feature>
<feature type="region of interest" description="Disordered" evidence="4">
    <location>
        <begin position="104"/>
        <end position="124"/>
    </location>
</feature>
<dbReference type="Proteomes" id="UP000289152">
    <property type="component" value="Unassembled WGS sequence"/>
</dbReference>
<feature type="compositionally biased region" description="Low complexity" evidence="4">
    <location>
        <begin position="53"/>
        <end position="62"/>
    </location>
</feature>
<dbReference type="CDD" id="cd00059">
    <property type="entry name" value="FH_FOX"/>
    <property type="match status" value="1"/>
</dbReference>
<evidence type="ECO:0000259" key="6">
    <source>
        <dbReference type="PROSITE" id="PS50039"/>
    </source>
</evidence>
<dbReference type="PROSITE" id="PS50039">
    <property type="entry name" value="FORK_HEAD_3"/>
    <property type="match status" value="1"/>
</dbReference>
<evidence type="ECO:0000259" key="5">
    <source>
        <dbReference type="PROSITE" id="PS50006"/>
    </source>
</evidence>
<feature type="compositionally biased region" description="Polar residues" evidence="4">
    <location>
        <begin position="1"/>
        <end position="20"/>
    </location>
</feature>
<dbReference type="PANTHER" id="PTHR11829:SF343">
    <property type="entry name" value="FORK-HEAD DOMAIN-CONTAINING PROTEIN"/>
    <property type="match status" value="1"/>
</dbReference>
<dbReference type="InterPro" id="IPR036390">
    <property type="entry name" value="WH_DNA-bd_sf"/>
</dbReference>
<feature type="compositionally biased region" description="Polar residues" evidence="4">
    <location>
        <begin position="598"/>
        <end position="610"/>
    </location>
</feature>
<dbReference type="GO" id="GO:0000978">
    <property type="term" value="F:RNA polymerase II cis-regulatory region sequence-specific DNA binding"/>
    <property type="evidence" value="ECO:0007669"/>
    <property type="project" value="TreeGrafter"/>
</dbReference>
<comment type="caution">
    <text evidence="7">The sequence shown here is derived from an EMBL/GenBank/DDBJ whole genome shotgun (WGS) entry which is preliminary data.</text>
</comment>
<dbReference type="InterPro" id="IPR001766">
    <property type="entry name" value="Fork_head_dom"/>
</dbReference>